<dbReference type="OrthoDB" id="9803188at2"/>
<evidence type="ECO:0000259" key="5">
    <source>
        <dbReference type="PROSITE" id="PS51898"/>
    </source>
</evidence>
<keyword evidence="3" id="KW-0233">DNA recombination</keyword>
<dbReference type="PANTHER" id="PTHR30349:SF90">
    <property type="entry name" value="TYROSINE RECOMBINASE XERD"/>
    <property type="match status" value="1"/>
</dbReference>
<dbReference type="InterPro" id="IPR011010">
    <property type="entry name" value="DNA_brk_join_enz"/>
</dbReference>
<evidence type="ECO:0000256" key="4">
    <source>
        <dbReference type="PROSITE-ProRule" id="PRU01248"/>
    </source>
</evidence>
<keyword evidence="8" id="KW-1185">Reference proteome</keyword>
<dbReference type="SUPFAM" id="SSF56349">
    <property type="entry name" value="DNA breaking-rejoining enzymes"/>
    <property type="match status" value="1"/>
</dbReference>
<gene>
    <name evidence="7" type="ORF">EJ104_11460</name>
</gene>
<evidence type="ECO:0000256" key="2">
    <source>
        <dbReference type="ARBA" id="ARBA00023125"/>
    </source>
</evidence>
<dbReference type="GO" id="GO:0003677">
    <property type="term" value="F:DNA binding"/>
    <property type="evidence" value="ECO:0007669"/>
    <property type="project" value="UniProtKB-UniRule"/>
</dbReference>
<dbReference type="Proteomes" id="UP000277766">
    <property type="component" value="Unassembled WGS sequence"/>
</dbReference>
<organism evidence="7 8">
    <name type="scientific">Deinococcus radiophilus</name>
    <dbReference type="NCBI Taxonomy" id="32062"/>
    <lineage>
        <taxon>Bacteria</taxon>
        <taxon>Thermotogati</taxon>
        <taxon>Deinococcota</taxon>
        <taxon>Deinococci</taxon>
        <taxon>Deinococcales</taxon>
        <taxon>Deinococcaceae</taxon>
        <taxon>Deinococcus</taxon>
    </lineage>
</organism>
<dbReference type="Pfam" id="PF02899">
    <property type="entry name" value="Phage_int_SAM_1"/>
    <property type="match status" value="1"/>
</dbReference>
<protein>
    <submittedName>
        <fullName evidence="7">Recombinase XerC</fullName>
    </submittedName>
</protein>
<dbReference type="Pfam" id="PF00589">
    <property type="entry name" value="Phage_integrase"/>
    <property type="match status" value="1"/>
</dbReference>
<keyword evidence="2 4" id="KW-0238">DNA-binding</keyword>
<dbReference type="InterPro" id="IPR010998">
    <property type="entry name" value="Integrase_recombinase_N"/>
</dbReference>
<dbReference type="PANTHER" id="PTHR30349">
    <property type="entry name" value="PHAGE INTEGRASE-RELATED"/>
    <property type="match status" value="1"/>
</dbReference>
<dbReference type="AlphaFoldDB" id="A0A3S0K8X8"/>
<evidence type="ECO:0000256" key="3">
    <source>
        <dbReference type="ARBA" id="ARBA00023172"/>
    </source>
</evidence>
<keyword evidence="1" id="KW-0229">DNA integration</keyword>
<dbReference type="InterPro" id="IPR004107">
    <property type="entry name" value="Integrase_SAM-like_N"/>
</dbReference>
<sequence length="313" mass="35108">MGELVLIDHITAFEHYLKLEEGRSPATIRNYAGDVRQLRAFLESDAYPLPQRGRDWAQVTAADLRLFLATLNPKPHRYHRLLASWRKFWAFLRDVQRLPLVGDPAAEIKRPKLPQRLPKYLESPDIAKLLQAAHDNPRPSVGLRNWAFLAFLYGTGARLSEVLGLTFDRITYSDTLPTAVTVIGKGDKERFVPLSPTAQRALMQWLQVRRVEGHPTSPYVWSYLSGANRGQPFGARNMQKMMDAAARKAGLDPAKVSPHKLRHSYATALVEHGRSLHEIGTILGHENPATTAIYGRVKAQQLAQAAASLPDVF</sequence>
<dbReference type="GO" id="GO:0006310">
    <property type="term" value="P:DNA recombination"/>
    <property type="evidence" value="ECO:0007669"/>
    <property type="project" value="UniProtKB-KW"/>
</dbReference>
<evidence type="ECO:0000313" key="7">
    <source>
        <dbReference type="EMBL" id="RTR25315.1"/>
    </source>
</evidence>
<dbReference type="InterPro" id="IPR002104">
    <property type="entry name" value="Integrase_catalytic"/>
</dbReference>
<proteinExistence type="predicted"/>
<accession>A0A3S0K8X8</accession>
<dbReference type="InterPro" id="IPR050090">
    <property type="entry name" value="Tyrosine_recombinase_XerCD"/>
</dbReference>
<dbReference type="PROSITE" id="PS51900">
    <property type="entry name" value="CB"/>
    <property type="match status" value="1"/>
</dbReference>
<dbReference type="InterPro" id="IPR013762">
    <property type="entry name" value="Integrase-like_cat_sf"/>
</dbReference>
<comment type="caution">
    <text evidence="7">The sequence shown here is derived from an EMBL/GenBank/DDBJ whole genome shotgun (WGS) entry which is preliminary data.</text>
</comment>
<reference evidence="7 8" key="1">
    <citation type="submission" date="2018-12" db="EMBL/GenBank/DDBJ databases">
        <title>Deinococcus radiophilus ATCC 27603 genome sequencing and assembly.</title>
        <authorList>
            <person name="Maclea K.S."/>
            <person name="Maynard C.R."/>
        </authorList>
    </citation>
    <scope>NUCLEOTIDE SEQUENCE [LARGE SCALE GENOMIC DNA]</scope>
    <source>
        <strain evidence="7 8">ATCC 27603</strain>
    </source>
</reference>
<feature type="domain" description="Core-binding (CB)" evidence="6">
    <location>
        <begin position="4"/>
        <end position="93"/>
    </location>
</feature>
<dbReference type="Gene3D" id="1.10.443.10">
    <property type="entry name" value="Intergrase catalytic core"/>
    <property type="match status" value="1"/>
</dbReference>
<evidence type="ECO:0000259" key="6">
    <source>
        <dbReference type="PROSITE" id="PS51900"/>
    </source>
</evidence>
<dbReference type="InterPro" id="IPR044068">
    <property type="entry name" value="CB"/>
</dbReference>
<feature type="domain" description="Tyr recombinase" evidence="5">
    <location>
        <begin position="116"/>
        <end position="307"/>
    </location>
</feature>
<dbReference type="Gene3D" id="1.10.150.130">
    <property type="match status" value="1"/>
</dbReference>
<evidence type="ECO:0000256" key="1">
    <source>
        <dbReference type="ARBA" id="ARBA00022908"/>
    </source>
</evidence>
<dbReference type="EMBL" id="RXPE01000031">
    <property type="protein sequence ID" value="RTR25315.1"/>
    <property type="molecule type" value="Genomic_DNA"/>
</dbReference>
<dbReference type="PROSITE" id="PS51898">
    <property type="entry name" value="TYR_RECOMBINASE"/>
    <property type="match status" value="1"/>
</dbReference>
<name>A0A3S0K8X8_9DEIO</name>
<evidence type="ECO:0000313" key="8">
    <source>
        <dbReference type="Proteomes" id="UP000277766"/>
    </source>
</evidence>
<dbReference type="GO" id="GO:0015074">
    <property type="term" value="P:DNA integration"/>
    <property type="evidence" value="ECO:0007669"/>
    <property type="project" value="UniProtKB-KW"/>
</dbReference>